<dbReference type="RefSeq" id="WP_074587557.1">
    <property type="nucleotide sequence ID" value="NZ_FNEI01000003.1"/>
</dbReference>
<organism evidence="1 2">
    <name type="scientific">Arthrobacter cupressi</name>
    <dbReference type="NCBI Taxonomy" id="1045773"/>
    <lineage>
        <taxon>Bacteria</taxon>
        <taxon>Bacillati</taxon>
        <taxon>Actinomycetota</taxon>
        <taxon>Actinomycetes</taxon>
        <taxon>Micrococcales</taxon>
        <taxon>Micrococcaceae</taxon>
        <taxon>Arthrobacter</taxon>
    </lineage>
</organism>
<keyword evidence="2" id="KW-1185">Reference proteome</keyword>
<dbReference type="AlphaFoldDB" id="A0A1G8M2K2"/>
<proteinExistence type="predicted"/>
<dbReference type="PROSITE" id="PS51819">
    <property type="entry name" value="VOC"/>
    <property type="match status" value="1"/>
</dbReference>
<dbReference type="InterPro" id="IPR029068">
    <property type="entry name" value="Glyas_Bleomycin-R_OHBP_Dase"/>
</dbReference>
<dbReference type="Gene3D" id="3.10.180.10">
    <property type="entry name" value="2,3-Dihydroxybiphenyl 1,2-Dioxygenase, domain 1"/>
    <property type="match status" value="1"/>
</dbReference>
<dbReference type="OrthoDB" id="9804907at2"/>
<dbReference type="SUPFAM" id="SSF54593">
    <property type="entry name" value="Glyoxalase/Bleomycin resistance protein/Dihydroxybiphenyl dioxygenase"/>
    <property type="match status" value="1"/>
</dbReference>
<dbReference type="STRING" id="1045773.SAMN05216555_103250"/>
<dbReference type="CDD" id="cd06587">
    <property type="entry name" value="VOC"/>
    <property type="match status" value="1"/>
</dbReference>
<dbReference type="InterPro" id="IPR037523">
    <property type="entry name" value="VOC_core"/>
</dbReference>
<keyword evidence="1" id="KW-0560">Oxidoreductase</keyword>
<keyword evidence="1" id="KW-0223">Dioxygenase</keyword>
<name>A0A1G8M2K2_9MICC</name>
<evidence type="ECO:0000313" key="2">
    <source>
        <dbReference type="Proteomes" id="UP000182130"/>
    </source>
</evidence>
<gene>
    <name evidence="1" type="ORF">SAMN05216555_103250</name>
</gene>
<sequence length="131" mass="14256">MLKDLSVAAVLPASDINRAREFYRDKLGLEPDNPDAGDNLMYRCGNGTAFLLYQTSNAGTAKNTQMGWVTDDLDAEMADLRSRGVVFEDYDLPGLKTENGVATMPDGERGGWFLDSEGNILSLNTMPASNT</sequence>
<reference evidence="2" key="1">
    <citation type="submission" date="2016-10" db="EMBL/GenBank/DDBJ databases">
        <authorList>
            <person name="Varghese N."/>
            <person name="Submissions S."/>
        </authorList>
    </citation>
    <scope>NUCLEOTIDE SEQUENCE [LARGE SCALE GENOMIC DNA]</scope>
    <source>
        <strain evidence="2">CGMCC 1.10783</strain>
    </source>
</reference>
<evidence type="ECO:0000313" key="1">
    <source>
        <dbReference type="EMBL" id="SDI62164.1"/>
    </source>
</evidence>
<dbReference type="Proteomes" id="UP000182130">
    <property type="component" value="Unassembled WGS sequence"/>
</dbReference>
<protein>
    <submittedName>
        <fullName evidence="1">Catechol 2,3-dioxygenase</fullName>
    </submittedName>
</protein>
<dbReference type="GO" id="GO:0051213">
    <property type="term" value="F:dioxygenase activity"/>
    <property type="evidence" value="ECO:0007669"/>
    <property type="project" value="UniProtKB-KW"/>
</dbReference>
<dbReference type="EMBL" id="FNEI01000003">
    <property type="protein sequence ID" value="SDI62164.1"/>
    <property type="molecule type" value="Genomic_DNA"/>
</dbReference>
<accession>A0A1G8M2K2</accession>